<evidence type="ECO:0000256" key="6">
    <source>
        <dbReference type="SAM" id="Phobius"/>
    </source>
</evidence>
<evidence type="ECO:0000313" key="9">
    <source>
        <dbReference type="EMBL" id="EKE74876.1"/>
    </source>
</evidence>
<keyword evidence="3 5" id="KW-0807">Transducer</keyword>
<dbReference type="PROSITE" id="PS50885">
    <property type="entry name" value="HAMP"/>
    <property type="match status" value="1"/>
</dbReference>
<keyword evidence="6" id="KW-0812">Transmembrane</keyword>
<evidence type="ECO:0000256" key="4">
    <source>
        <dbReference type="ARBA" id="ARBA00029447"/>
    </source>
</evidence>
<keyword evidence="6" id="KW-1133">Transmembrane helix</keyword>
<dbReference type="AlphaFoldDB" id="K2IWL2"/>
<dbReference type="SUPFAM" id="SSF58104">
    <property type="entry name" value="Methyl-accepting chemotaxis protein (MCP) signaling domain"/>
    <property type="match status" value="1"/>
</dbReference>
<dbReference type="OrthoDB" id="1884279at2"/>
<dbReference type="PANTHER" id="PTHR32089:SF70">
    <property type="entry name" value="ENERGY TAXIS MODULATING METHYL ACCEPTING SENSORY TRANSDUCER"/>
    <property type="match status" value="1"/>
</dbReference>
<comment type="similarity">
    <text evidence="4">Belongs to the methyl-accepting chemotaxis (MCP) protein family.</text>
</comment>
<evidence type="ECO:0000259" key="7">
    <source>
        <dbReference type="PROSITE" id="PS50111"/>
    </source>
</evidence>
<dbReference type="Gene3D" id="1.10.287.950">
    <property type="entry name" value="Methyl-accepting chemotaxis protein"/>
    <property type="match status" value="1"/>
</dbReference>
<name>K2IWL2_9GAMM</name>
<dbReference type="GO" id="GO:0007165">
    <property type="term" value="P:signal transduction"/>
    <property type="evidence" value="ECO:0007669"/>
    <property type="project" value="UniProtKB-KW"/>
</dbReference>
<sequence>MAKSDAVFFKPFTLLGRRLAIRLSITQKVMLGFLMLVLCLLVGSLVTLLAGRQIQNQTSAMTDKATPLVLQTSQLSVILLNADRQLKAVPGSQDSHLAITTLNNFDELQSDFDQALGRLKTLALGSAELLSLIEPLDNLDQDYFALGKELGQKQLALLQSLDDLTRARQDWHQALAEAGGDPQLADAAQQALGADDSFALSGPRRLLEAASPALAEPAKRLLDTKENSLTLAQDVRDLADQSGGSIDYAIAVLGTVDQTAHDRVTQGAKAVRQSLSLSFWLSLLTLGVSLLLALGVAVSIYRSIKKPLAELLAVQGAAVQGDMTRSVNFQSHNEFGLLSSSTNQLLEHLRQLLGQLSQGAQQLAQVSELNRNQSVETRQALEQQRQQTQQVTVAMTEMEKAVQEVAQAAALTLSRVLDMEQAVAKGQTRVKDGMALSQQLAGQLSSAGQAIDEVESFSQRIGGVLDVIQGVAEQTNLLALNAAIEAARAGDHGRGFAVVASEVRGLAQQTAESAKTIHGMIDNLQRSTQGAVSLMAQCHQEMDKGLEQSQLAAQAMGDIQALIREVSGNSEQIATAAAQQQATTEDIALSLSQIADITERNHQGVAAFTDSSRQIEDLVLAQDQLVRRFQR</sequence>
<evidence type="ECO:0000256" key="2">
    <source>
        <dbReference type="ARBA" id="ARBA00022500"/>
    </source>
</evidence>
<dbReference type="eggNOG" id="COG0840">
    <property type="taxonomic scope" value="Bacteria"/>
</dbReference>
<evidence type="ECO:0000256" key="5">
    <source>
        <dbReference type="PROSITE-ProRule" id="PRU00284"/>
    </source>
</evidence>
<gene>
    <name evidence="9" type="ORF">B3C1_08311</name>
</gene>
<feature type="transmembrane region" description="Helical" evidence="6">
    <location>
        <begin position="279"/>
        <end position="301"/>
    </location>
</feature>
<keyword evidence="2" id="KW-0145">Chemotaxis</keyword>
<dbReference type="GO" id="GO:0005886">
    <property type="term" value="C:plasma membrane"/>
    <property type="evidence" value="ECO:0007669"/>
    <property type="project" value="UniProtKB-ARBA"/>
</dbReference>
<feature type="transmembrane region" description="Helical" evidence="6">
    <location>
        <begin position="29"/>
        <end position="51"/>
    </location>
</feature>
<comment type="caution">
    <text evidence="9">The sequence shown here is derived from an EMBL/GenBank/DDBJ whole genome shotgun (WGS) entry which is preliminary data.</text>
</comment>
<evidence type="ECO:0000256" key="3">
    <source>
        <dbReference type="ARBA" id="ARBA00023224"/>
    </source>
</evidence>
<dbReference type="InterPro" id="IPR004089">
    <property type="entry name" value="MCPsignal_dom"/>
</dbReference>
<dbReference type="EMBL" id="AMRI01000010">
    <property type="protein sequence ID" value="EKE74876.1"/>
    <property type="molecule type" value="Genomic_DNA"/>
</dbReference>
<dbReference type="Proteomes" id="UP000006755">
    <property type="component" value="Unassembled WGS sequence"/>
</dbReference>
<reference evidence="9 10" key="1">
    <citation type="journal article" date="2012" name="J. Bacteriol.">
        <title>Genome Sequence of Gallaecimonas xiamenensis Type Strain 3-C-1.</title>
        <authorList>
            <person name="Lai Q."/>
            <person name="Wang L."/>
            <person name="Wang W."/>
            <person name="Shao Z."/>
        </authorList>
    </citation>
    <scope>NUCLEOTIDE SEQUENCE [LARGE SCALE GENOMIC DNA]</scope>
    <source>
        <strain evidence="9 10">3-C-1</strain>
    </source>
</reference>
<evidence type="ECO:0000256" key="1">
    <source>
        <dbReference type="ARBA" id="ARBA00004370"/>
    </source>
</evidence>
<organism evidence="9 10">
    <name type="scientific">Gallaecimonas xiamenensis 3-C-1</name>
    <dbReference type="NCBI Taxonomy" id="745411"/>
    <lineage>
        <taxon>Bacteria</taxon>
        <taxon>Pseudomonadati</taxon>
        <taxon>Pseudomonadota</taxon>
        <taxon>Gammaproteobacteria</taxon>
        <taxon>Enterobacterales</taxon>
        <taxon>Gallaecimonadaceae</taxon>
        <taxon>Gallaecimonas</taxon>
    </lineage>
</organism>
<feature type="domain" description="Methyl-accepting transducer" evidence="7">
    <location>
        <begin position="359"/>
        <end position="595"/>
    </location>
</feature>
<dbReference type="Pfam" id="PF00015">
    <property type="entry name" value="MCPsignal"/>
    <property type="match status" value="1"/>
</dbReference>
<dbReference type="PROSITE" id="PS50111">
    <property type="entry name" value="CHEMOTAXIS_TRANSDUC_2"/>
    <property type="match status" value="1"/>
</dbReference>
<evidence type="ECO:0000259" key="8">
    <source>
        <dbReference type="PROSITE" id="PS50885"/>
    </source>
</evidence>
<dbReference type="STRING" id="745411.B3C1_08311"/>
<dbReference type="InterPro" id="IPR003660">
    <property type="entry name" value="HAMP_dom"/>
</dbReference>
<comment type="subcellular location">
    <subcellularLocation>
        <location evidence="1">Membrane</location>
    </subcellularLocation>
</comment>
<dbReference type="PANTHER" id="PTHR32089">
    <property type="entry name" value="METHYL-ACCEPTING CHEMOTAXIS PROTEIN MCPB"/>
    <property type="match status" value="1"/>
</dbReference>
<accession>K2IWL2</accession>
<dbReference type="FunFam" id="1.10.287.950:FF:000001">
    <property type="entry name" value="Methyl-accepting chemotaxis sensory transducer"/>
    <property type="match status" value="1"/>
</dbReference>
<dbReference type="GO" id="GO:0006935">
    <property type="term" value="P:chemotaxis"/>
    <property type="evidence" value="ECO:0007669"/>
    <property type="project" value="UniProtKB-KW"/>
</dbReference>
<dbReference type="RefSeq" id="WP_008484166.1">
    <property type="nucleotide sequence ID" value="NZ_AMRI01000010.1"/>
</dbReference>
<dbReference type="SMART" id="SM00283">
    <property type="entry name" value="MA"/>
    <property type="match status" value="1"/>
</dbReference>
<protein>
    <submittedName>
        <fullName evidence="9">Methyl-accepting chemotaxis protein</fullName>
    </submittedName>
</protein>
<evidence type="ECO:0000313" key="10">
    <source>
        <dbReference type="Proteomes" id="UP000006755"/>
    </source>
</evidence>
<feature type="domain" description="HAMP" evidence="8">
    <location>
        <begin position="302"/>
        <end position="354"/>
    </location>
</feature>
<proteinExistence type="inferred from homology"/>
<keyword evidence="6" id="KW-0472">Membrane</keyword>
<keyword evidence="10" id="KW-1185">Reference proteome</keyword>